<keyword evidence="2" id="KW-0472">Membrane</keyword>
<evidence type="ECO:0000256" key="2">
    <source>
        <dbReference type="SAM" id="Phobius"/>
    </source>
</evidence>
<reference evidence="3 4" key="2">
    <citation type="journal article" date="2017" name="Nature">
        <title>The Apostasia genome and the evolution of orchids.</title>
        <authorList>
            <person name="Zhang G.Q."/>
            <person name="Liu K.W."/>
            <person name="Li Z."/>
            <person name="Lohaus R."/>
            <person name="Hsiao Y.Y."/>
            <person name="Niu S.C."/>
            <person name="Wang J.Y."/>
            <person name="Lin Y.C."/>
            <person name="Xu Q."/>
            <person name="Chen L.J."/>
            <person name="Yoshida K."/>
            <person name="Fujiwara S."/>
            <person name="Wang Z.W."/>
            <person name="Zhang Y.Q."/>
            <person name="Mitsuda N."/>
            <person name="Wang M."/>
            <person name="Liu G.H."/>
            <person name="Pecoraro L."/>
            <person name="Huang H.X."/>
            <person name="Xiao X.J."/>
            <person name="Lin M."/>
            <person name="Wu X.Y."/>
            <person name="Wu W.L."/>
            <person name="Chen Y.Y."/>
            <person name="Chang S.B."/>
            <person name="Sakamoto S."/>
            <person name="Ohme-Takagi M."/>
            <person name="Yagi M."/>
            <person name="Zeng S.J."/>
            <person name="Shen C.Y."/>
            <person name="Yeh C.M."/>
            <person name="Luo Y.B."/>
            <person name="Tsai W.C."/>
            <person name="Van de Peer Y."/>
            <person name="Liu Z.J."/>
        </authorList>
    </citation>
    <scope>NUCLEOTIDE SEQUENCE [LARGE SCALE GENOMIC DNA]</scope>
    <source>
        <tissue evidence="3">The whole plant</tissue>
    </source>
</reference>
<feature type="transmembrane region" description="Helical" evidence="2">
    <location>
        <begin position="91"/>
        <end position="115"/>
    </location>
</feature>
<dbReference type="EMBL" id="KZ501945">
    <property type="protein sequence ID" value="PKU86423.1"/>
    <property type="molecule type" value="Genomic_DNA"/>
</dbReference>
<reference evidence="3 4" key="1">
    <citation type="journal article" date="2016" name="Sci. Rep.">
        <title>The Dendrobium catenatum Lindl. genome sequence provides insights into polysaccharide synthase, floral development and adaptive evolution.</title>
        <authorList>
            <person name="Zhang G.Q."/>
            <person name="Xu Q."/>
            <person name="Bian C."/>
            <person name="Tsai W.C."/>
            <person name="Yeh C.M."/>
            <person name="Liu K.W."/>
            <person name="Yoshida K."/>
            <person name="Zhang L.S."/>
            <person name="Chang S.B."/>
            <person name="Chen F."/>
            <person name="Shi Y."/>
            <person name="Su Y.Y."/>
            <person name="Zhang Y.Q."/>
            <person name="Chen L.J."/>
            <person name="Yin Y."/>
            <person name="Lin M."/>
            <person name="Huang H."/>
            <person name="Deng H."/>
            <person name="Wang Z.W."/>
            <person name="Zhu S.L."/>
            <person name="Zhao X."/>
            <person name="Deng C."/>
            <person name="Niu S.C."/>
            <person name="Huang J."/>
            <person name="Wang M."/>
            <person name="Liu G.H."/>
            <person name="Yang H.J."/>
            <person name="Xiao X.J."/>
            <person name="Hsiao Y.Y."/>
            <person name="Wu W.L."/>
            <person name="Chen Y.Y."/>
            <person name="Mitsuda N."/>
            <person name="Ohme-Takagi M."/>
            <person name="Luo Y.B."/>
            <person name="Van de Peer Y."/>
            <person name="Liu Z.J."/>
        </authorList>
    </citation>
    <scope>NUCLEOTIDE SEQUENCE [LARGE SCALE GENOMIC DNA]</scope>
    <source>
        <tissue evidence="3">The whole plant</tissue>
    </source>
</reference>
<keyword evidence="4" id="KW-1185">Reference proteome</keyword>
<organism evidence="3 4">
    <name type="scientific">Dendrobium catenatum</name>
    <dbReference type="NCBI Taxonomy" id="906689"/>
    <lineage>
        <taxon>Eukaryota</taxon>
        <taxon>Viridiplantae</taxon>
        <taxon>Streptophyta</taxon>
        <taxon>Embryophyta</taxon>
        <taxon>Tracheophyta</taxon>
        <taxon>Spermatophyta</taxon>
        <taxon>Magnoliopsida</taxon>
        <taxon>Liliopsida</taxon>
        <taxon>Asparagales</taxon>
        <taxon>Orchidaceae</taxon>
        <taxon>Epidendroideae</taxon>
        <taxon>Malaxideae</taxon>
        <taxon>Dendrobiinae</taxon>
        <taxon>Dendrobium</taxon>
    </lineage>
</organism>
<evidence type="ECO:0000313" key="4">
    <source>
        <dbReference type="Proteomes" id="UP000233837"/>
    </source>
</evidence>
<sequence>MGNGLGCIPRTESRGGIESRCQSSSRPRRKMITEEDLLHRQALAMAIQQHQLSQRFDGSMSRRIGSTSSRKQTPSSSFRKPVGPNSVIIDYLLSAWLFILLANSIPSIIVSTLYLHHDA</sequence>
<dbReference type="AlphaFoldDB" id="A0A2I0XEU6"/>
<feature type="region of interest" description="Disordered" evidence="1">
    <location>
        <begin position="1"/>
        <end position="29"/>
    </location>
</feature>
<keyword evidence="2" id="KW-1133">Transmembrane helix</keyword>
<gene>
    <name evidence="3" type="primary">MES12</name>
    <name evidence="3" type="ORF">MA16_Dca016984</name>
</gene>
<evidence type="ECO:0000256" key="1">
    <source>
        <dbReference type="SAM" id="MobiDB-lite"/>
    </source>
</evidence>
<accession>A0A2I0XEU6</accession>
<proteinExistence type="predicted"/>
<evidence type="ECO:0000313" key="3">
    <source>
        <dbReference type="EMBL" id="PKU86423.1"/>
    </source>
</evidence>
<protein>
    <submittedName>
        <fullName evidence="3">Methylesterase 12, chloroplastic</fullName>
    </submittedName>
</protein>
<name>A0A2I0XEU6_9ASPA</name>
<feature type="compositionally biased region" description="Low complexity" evidence="1">
    <location>
        <begin position="66"/>
        <end position="77"/>
    </location>
</feature>
<keyword evidence="2" id="KW-0812">Transmembrane</keyword>
<feature type="region of interest" description="Disordered" evidence="1">
    <location>
        <begin position="52"/>
        <end position="83"/>
    </location>
</feature>
<dbReference type="Proteomes" id="UP000233837">
    <property type="component" value="Unassembled WGS sequence"/>
</dbReference>